<protein>
    <submittedName>
        <fullName evidence="1">Uncharacterized protein</fullName>
    </submittedName>
</protein>
<dbReference type="EMBL" id="JABBWD010000048">
    <property type="protein sequence ID" value="KAG1773338.1"/>
    <property type="molecule type" value="Genomic_DNA"/>
</dbReference>
<dbReference type="Proteomes" id="UP000714275">
    <property type="component" value="Unassembled WGS sequence"/>
</dbReference>
<evidence type="ECO:0000313" key="2">
    <source>
        <dbReference type="Proteomes" id="UP000714275"/>
    </source>
</evidence>
<organism evidence="1 2">
    <name type="scientific">Suillus placidus</name>
    <dbReference type="NCBI Taxonomy" id="48579"/>
    <lineage>
        <taxon>Eukaryota</taxon>
        <taxon>Fungi</taxon>
        <taxon>Dikarya</taxon>
        <taxon>Basidiomycota</taxon>
        <taxon>Agaricomycotina</taxon>
        <taxon>Agaricomycetes</taxon>
        <taxon>Agaricomycetidae</taxon>
        <taxon>Boletales</taxon>
        <taxon>Suillineae</taxon>
        <taxon>Suillaceae</taxon>
        <taxon>Suillus</taxon>
    </lineage>
</organism>
<dbReference type="AlphaFoldDB" id="A0A9P6ZNV4"/>
<reference evidence="1" key="1">
    <citation type="journal article" date="2020" name="New Phytol.">
        <title>Comparative genomics reveals dynamic genome evolution in host specialist ectomycorrhizal fungi.</title>
        <authorList>
            <person name="Lofgren L.A."/>
            <person name="Nguyen N.H."/>
            <person name="Vilgalys R."/>
            <person name="Ruytinx J."/>
            <person name="Liao H.L."/>
            <person name="Branco S."/>
            <person name="Kuo A."/>
            <person name="LaButti K."/>
            <person name="Lipzen A."/>
            <person name="Andreopoulos W."/>
            <person name="Pangilinan J."/>
            <person name="Riley R."/>
            <person name="Hundley H."/>
            <person name="Na H."/>
            <person name="Barry K."/>
            <person name="Grigoriev I.V."/>
            <person name="Stajich J.E."/>
            <person name="Kennedy P.G."/>
        </authorList>
    </citation>
    <scope>NUCLEOTIDE SEQUENCE</scope>
    <source>
        <strain evidence="1">DOB743</strain>
    </source>
</reference>
<sequence>MTPIREHADIQPDFQGWSYKAIDNYPYPLLQPHAHRTRTVIFLILPQDFLPHGSLMSLSVPDFIPLVLIVTPSSLSLSYA</sequence>
<proteinExistence type="predicted"/>
<evidence type="ECO:0000313" key="1">
    <source>
        <dbReference type="EMBL" id="KAG1773338.1"/>
    </source>
</evidence>
<keyword evidence="2" id="KW-1185">Reference proteome</keyword>
<gene>
    <name evidence="1" type="ORF">EV702DRAFT_1201031</name>
</gene>
<name>A0A9P6ZNV4_9AGAM</name>
<accession>A0A9P6ZNV4</accession>
<comment type="caution">
    <text evidence="1">The sequence shown here is derived from an EMBL/GenBank/DDBJ whole genome shotgun (WGS) entry which is preliminary data.</text>
</comment>